<feature type="region of interest" description="Disordered" evidence="1">
    <location>
        <begin position="77"/>
        <end position="144"/>
    </location>
</feature>
<proteinExistence type="predicted"/>
<evidence type="ECO:0000256" key="1">
    <source>
        <dbReference type="SAM" id="MobiDB-lite"/>
    </source>
</evidence>
<dbReference type="EMBL" id="SACP01000002">
    <property type="protein sequence ID" value="RVU21168.1"/>
    <property type="molecule type" value="Genomic_DNA"/>
</dbReference>
<dbReference type="RefSeq" id="WP_127727387.1">
    <property type="nucleotide sequence ID" value="NZ_SACP01000002.1"/>
</dbReference>
<protein>
    <recommendedName>
        <fullName evidence="4">TNase-like domain-containing protein</fullName>
    </recommendedName>
</protein>
<feature type="compositionally biased region" description="Pro residues" evidence="1">
    <location>
        <begin position="107"/>
        <end position="129"/>
    </location>
</feature>
<evidence type="ECO:0008006" key="4">
    <source>
        <dbReference type="Google" id="ProtNLM"/>
    </source>
</evidence>
<feature type="region of interest" description="Disordered" evidence="1">
    <location>
        <begin position="37"/>
        <end position="65"/>
    </location>
</feature>
<dbReference type="OrthoDB" id="7987921at2"/>
<feature type="region of interest" description="Disordered" evidence="1">
    <location>
        <begin position="175"/>
        <end position="209"/>
    </location>
</feature>
<feature type="compositionally biased region" description="Pro residues" evidence="1">
    <location>
        <begin position="86"/>
        <end position="95"/>
    </location>
</feature>
<dbReference type="InterPro" id="IPR035437">
    <property type="entry name" value="SNase_OB-fold_sf"/>
</dbReference>
<dbReference type="SUPFAM" id="SSF50199">
    <property type="entry name" value="Staphylococcal nuclease"/>
    <property type="match status" value="1"/>
</dbReference>
<feature type="compositionally biased region" description="Low complexity" evidence="1">
    <location>
        <begin position="96"/>
        <end position="106"/>
    </location>
</feature>
<accession>A0A437PFU8</accession>
<dbReference type="Proteomes" id="UP000286997">
    <property type="component" value="Unassembled WGS sequence"/>
</dbReference>
<keyword evidence="3" id="KW-1185">Reference proteome</keyword>
<comment type="caution">
    <text evidence="2">The sequence shown here is derived from an EMBL/GenBank/DDBJ whole genome shotgun (WGS) entry which is preliminary data.</text>
</comment>
<evidence type="ECO:0000313" key="3">
    <source>
        <dbReference type="Proteomes" id="UP000286997"/>
    </source>
</evidence>
<dbReference type="AlphaFoldDB" id="A0A437PFU8"/>
<feature type="compositionally biased region" description="Basic and acidic residues" evidence="1">
    <location>
        <begin position="47"/>
        <end position="60"/>
    </location>
</feature>
<name>A0A437PFU8_9HYPH</name>
<feature type="compositionally biased region" description="Pro residues" evidence="1">
    <location>
        <begin position="198"/>
        <end position="208"/>
    </location>
</feature>
<organism evidence="2 3">
    <name type="scientific">Methylobacterium oryzihabitans</name>
    <dbReference type="NCBI Taxonomy" id="2499852"/>
    <lineage>
        <taxon>Bacteria</taxon>
        <taxon>Pseudomonadati</taxon>
        <taxon>Pseudomonadota</taxon>
        <taxon>Alphaproteobacteria</taxon>
        <taxon>Hyphomicrobiales</taxon>
        <taxon>Methylobacteriaceae</taxon>
        <taxon>Methylobacterium</taxon>
    </lineage>
</organism>
<evidence type="ECO:0000313" key="2">
    <source>
        <dbReference type="EMBL" id="RVU21168.1"/>
    </source>
</evidence>
<gene>
    <name evidence="2" type="ORF">EOE48_03470</name>
</gene>
<sequence length="310" mass="32366">MSARDQMRALIRAEIDRQRPVEGARRTLELLVEASARPSEEAPGYRVVDREGRPRRHGEDGGPVTLADLVGELRRQHPGMFRAEPPAAPRPPAPAEVPAETAAEAPAAPPVAAPPAPAAPAPVPPPRAEPGPGLKPGLARPQRVASRRLGRRPLYAAGILAGLAAVYLVTRPAPEAPPAPDPAPRRDPPATGAVAPEAAPPAPPPPPRALAGVAEVVDTATLKLGGRVVRLFGVEWAKGGQAQDLTGYLAGRPVNCQPAAGDSYQCAVDGHDLSEVVLYNGGGRASADATPDLMEAERRARTEKVGIWRK</sequence>
<reference evidence="2 3" key="1">
    <citation type="submission" date="2019-01" db="EMBL/GenBank/DDBJ databases">
        <authorList>
            <person name="Chen W.-M."/>
        </authorList>
    </citation>
    <scope>NUCLEOTIDE SEQUENCE [LARGE SCALE GENOMIC DNA]</scope>
    <source>
        <strain evidence="2 3">TER-1</strain>
    </source>
</reference>